<dbReference type="InterPro" id="IPR050556">
    <property type="entry name" value="Type_II_TA_system_RNase"/>
</dbReference>
<gene>
    <name evidence="8" type="primary">vapC</name>
    <name evidence="10" type="ORF">E4K63_02280</name>
</gene>
<feature type="domain" description="PIN" evidence="9">
    <location>
        <begin position="3"/>
        <end position="124"/>
    </location>
</feature>
<dbReference type="InterPro" id="IPR002716">
    <property type="entry name" value="PIN_dom"/>
</dbReference>
<keyword evidence="5 8" id="KW-0378">Hydrolase</keyword>
<feature type="binding site" evidence="8">
    <location>
        <position position="6"/>
    </location>
    <ligand>
        <name>Mg(2+)</name>
        <dbReference type="ChEBI" id="CHEBI:18420"/>
    </ligand>
</feature>
<evidence type="ECO:0000259" key="9">
    <source>
        <dbReference type="Pfam" id="PF01850"/>
    </source>
</evidence>
<dbReference type="EC" id="3.1.-.-" evidence="8"/>
<dbReference type="Proteomes" id="UP000502004">
    <property type="component" value="Chromosome"/>
</dbReference>
<evidence type="ECO:0000256" key="2">
    <source>
        <dbReference type="ARBA" id="ARBA00022649"/>
    </source>
</evidence>
<protein>
    <recommendedName>
        <fullName evidence="8">Ribonuclease VapC</fullName>
        <shortName evidence="8">RNase VapC</shortName>
        <ecNumber evidence="8">3.1.-.-</ecNumber>
    </recommendedName>
    <alternativeName>
        <fullName evidence="8">Toxin VapC</fullName>
    </alternativeName>
</protein>
<dbReference type="AlphaFoldDB" id="A0AAE7CRI6"/>
<name>A0AAE7CRI6_9GAMM</name>
<evidence type="ECO:0000313" key="10">
    <source>
        <dbReference type="EMBL" id="QIV95718.1"/>
    </source>
</evidence>
<sequence length="132" mass="15132">MKVMLDTNICIYIINEKPKSVFDHFRKYEIGEIGISSIVYAELLHGAFKSQRINQNLTALHNFTTALQIRDFDKTAAIEYGKIRSDLEKSGRMIGANDLFIAAHVKSLNIPLATNNTKEFERIEDLMLLNWI</sequence>
<dbReference type="GO" id="GO:0004540">
    <property type="term" value="F:RNA nuclease activity"/>
    <property type="evidence" value="ECO:0007669"/>
    <property type="project" value="InterPro"/>
</dbReference>
<organism evidence="10 11">
    <name type="scientific">Allofrancisella inopinata</name>
    <dbReference type="NCBI Taxonomy" id="1085647"/>
    <lineage>
        <taxon>Bacteria</taxon>
        <taxon>Pseudomonadati</taxon>
        <taxon>Pseudomonadota</taxon>
        <taxon>Gammaproteobacteria</taxon>
        <taxon>Thiotrichales</taxon>
        <taxon>Francisellaceae</taxon>
        <taxon>Allofrancisella</taxon>
    </lineage>
</organism>
<dbReference type="PANTHER" id="PTHR33653:SF1">
    <property type="entry name" value="RIBONUCLEASE VAPC2"/>
    <property type="match status" value="1"/>
</dbReference>
<keyword evidence="8" id="KW-0800">Toxin</keyword>
<dbReference type="InterPro" id="IPR029060">
    <property type="entry name" value="PIN-like_dom_sf"/>
</dbReference>
<dbReference type="PANTHER" id="PTHR33653">
    <property type="entry name" value="RIBONUCLEASE VAPC2"/>
    <property type="match status" value="1"/>
</dbReference>
<dbReference type="Pfam" id="PF01850">
    <property type="entry name" value="PIN"/>
    <property type="match status" value="1"/>
</dbReference>
<evidence type="ECO:0000256" key="8">
    <source>
        <dbReference type="HAMAP-Rule" id="MF_00265"/>
    </source>
</evidence>
<dbReference type="EMBL" id="CP038241">
    <property type="protein sequence ID" value="QIV95718.1"/>
    <property type="molecule type" value="Genomic_DNA"/>
</dbReference>
<evidence type="ECO:0000256" key="4">
    <source>
        <dbReference type="ARBA" id="ARBA00022723"/>
    </source>
</evidence>
<dbReference type="GO" id="GO:0090729">
    <property type="term" value="F:toxin activity"/>
    <property type="evidence" value="ECO:0007669"/>
    <property type="project" value="UniProtKB-KW"/>
</dbReference>
<proteinExistence type="inferred from homology"/>
<evidence type="ECO:0000256" key="5">
    <source>
        <dbReference type="ARBA" id="ARBA00022801"/>
    </source>
</evidence>
<dbReference type="GO" id="GO:0000287">
    <property type="term" value="F:magnesium ion binding"/>
    <property type="evidence" value="ECO:0007669"/>
    <property type="project" value="UniProtKB-UniRule"/>
</dbReference>
<dbReference type="RefSeq" id="WP_133942559.1">
    <property type="nucleotide sequence ID" value="NZ_SOBF01000039.1"/>
</dbReference>
<keyword evidence="6 8" id="KW-0460">Magnesium</keyword>
<dbReference type="SUPFAM" id="SSF88723">
    <property type="entry name" value="PIN domain-like"/>
    <property type="match status" value="1"/>
</dbReference>
<evidence type="ECO:0000256" key="3">
    <source>
        <dbReference type="ARBA" id="ARBA00022722"/>
    </source>
</evidence>
<dbReference type="Gene3D" id="3.40.50.1010">
    <property type="entry name" value="5'-nuclease"/>
    <property type="match status" value="1"/>
</dbReference>
<keyword evidence="2 8" id="KW-1277">Toxin-antitoxin system</keyword>
<keyword evidence="4 8" id="KW-0479">Metal-binding</keyword>
<evidence type="ECO:0000256" key="6">
    <source>
        <dbReference type="ARBA" id="ARBA00022842"/>
    </source>
</evidence>
<keyword evidence="11" id="KW-1185">Reference proteome</keyword>
<dbReference type="KEGG" id="aii:E4K63_02280"/>
<evidence type="ECO:0000313" key="11">
    <source>
        <dbReference type="Proteomes" id="UP000502004"/>
    </source>
</evidence>
<feature type="binding site" evidence="8">
    <location>
        <position position="98"/>
    </location>
    <ligand>
        <name>Mg(2+)</name>
        <dbReference type="ChEBI" id="CHEBI:18420"/>
    </ligand>
</feature>
<comment type="cofactor">
    <cofactor evidence="1 8">
        <name>Mg(2+)</name>
        <dbReference type="ChEBI" id="CHEBI:18420"/>
    </cofactor>
</comment>
<keyword evidence="3 8" id="KW-0540">Nuclease</keyword>
<dbReference type="HAMAP" id="MF_00265">
    <property type="entry name" value="VapC_Nob1"/>
    <property type="match status" value="1"/>
</dbReference>
<comment type="similarity">
    <text evidence="7 8">Belongs to the PINc/VapC protein family.</text>
</comment>
<reference evidence="10 11" key="1">
    <citation type="submission" date="2019-03" db="EMBL/GenBank/DDBJ databases">
        <title>Complete Genome Sequence of Allofrancisella inopinata Strain SYSU YG23 Isolated from Water-Cooling Systems in China.</title>
        <authorList>
            <person name="Ohrman C."/>
            <person name="Uneklint I."/>
            <person name="Sjodin A."/>
        </authorList>
    </citation>
    <scope>NUCLEOTIDE SEQUENCE [LARGE SCALE GENOMIC DNA]</scope>
    <source>
        <strain evidence="10 11">SYSU YG23</strain>
    </source>
</reference>
<comment type="function">
    <text evidence="8">Toxic component of a toxin-antitoxin (TA) system. An RNase.</text>
</comment>
<evidence type="ECO:0000256" key="1">
    <source>
        <dbReference type="ARBA" id="ARBA00001946"/>
    </source>
</evidence>
<evidence type="ECO:0000256" key="7">
    <source>
        <dbReference type="ARBA" id="ARBA00038093"/>
    </source>
</evidence>
<dbReference type="InterPro" id="IPR022907">
    <property type="entry name" value="VapC_family"/>
</dbReference>
<accession>A0AAE7CRI6</accession>
<dbReference type="GO" id="GO:0016787">
    <property type="term" value="F:hydrolase activity"/>
    <property type="evidence" value="ECO:0007669"/>
    <property type="project" value="UniProtKB-KW"/>
</dbReference>